<dbReference type="OrthoDB" id="9776217at2"/>
<evidence type="ECO:0000313" key="3">
    <source>
        <dbReference type="Proteomes" id="UP000182584"/>
    </source>
</evidence>
<dbReference type="GO" id="GO:0006260">
    <property type="term" value="P:DNA replication"/>
    <property type="evidence" value="ECO:0007669"/>
    <property type="project" value="TreeGrafter"/>
</dbReference>
<dbReference type="Gene3D" id="3.40.50.300">
    <property type="entry name" value="P-loop containing nucleotide triphosphate hydrolases"/>
    <property type="match status" value="1"/>
</dbReference>
<gene>
    <name evidence="2" type="ORF">SAMN04487884_107117</name>
</gene>
<reference evidence="2 3" key="1">
    <citation type="submission" date="2016-10" db="EMBL/GenBank/DDBJ databases">
        <authorList>
            <person name="de Groot N.N."/>
        </authorList>
    </citation>
    <scope>NUCLEOTIDE SEQUENCE [LARGE SCALE GENOMIC DNA]</scope>
    <source>
        <strain evidence="2 3">AR40</strain>
    </source>
</reference>
<dbReference type="eggNOG" id="COG1484">
    <property type="taxonomic scope" value="Bacteria"/>
</dbReference>
<dbReference type="PANTHER" id="PTHR30050">
    <property type="entry name" value="CHROMOSOMAL REPLICATION INITIATOR PROTEIN DNAA"/>
    <property type="match status" value="1"/>
</dbReference>
<protein>
    <submittedName>
        <fullName evidence="2">Replicative DNA helicase loader DnaI</fullName>
    </submittedName>
</protein>
<proteinExistence type="predicted"/>
<organism evidence="2 3">
    <name type="scientific">Butyrivibrio fibrisolvens</name>
    <dbReference type="NCBI Taxonomy" id="831"/>
    <lineage>
        <taxon>Bacteria</taxon>
        <taxon>Bacillati</taxon>
        <taxon>Bacillota</taxon>
        <taxon>Clostridia</taxon>
        <taxon>Lachnospirales</taxon>
        <taxon>Lachnospiraceae</taxon>
        <taxon>Butyrivibrio</taxon>
    </lineage>
</organism>
<dbReference type="InterPro" id="IPR002611">
    <property type="entry name" value="IstB_ATP-bd"/>
</dbReference>
<keyword evidence="2" id="KW-0067">ATP-binding</keyword>
<dbReference type="PANTHER" id="PTHR30050:SF4">
    <property type="entry name" value="ATP-BINDING PROTEIN RV3427C IN INSERTION SEQUENCE-RELATED"/>
    <property type="match status" value="1"/>
</dbReference>
<keyword evidence="2" id="KW-0347">Helicase</keyword>
<keyword evidence="2" id="KW-0378">Hydrolase</keyword>
<evidence type="ECO:0000259" key="1">
    <source>
        <dbReference type="SMART" id="SM00382"/>
    </source>
</evidence>
<dbReference type="EMBL" id="FOGJ01000007">
    <property type="protein sequence ID" value="SER58124.1"/>
    <property type="molecule type" value="Genomic_DNA"/>
</dbReference>
<sequence length="319" mass="36792">MALNNAQYNEIMHEYETKQLKSRAEADKRRDYVYAHVPGFKELDQMIPSISVDFEIGRLSGDNQSMDVLRQKLAAVTMRKKSLLKEAGLPEDYLEPIYECPDCKDTGYIGNEKCHCFMQRTIKLLYASSNLELLTSTNNFGRLSESYYGGDDLAHFQAAEKISKTFVKNFRTDYQNIIFYGTVGTGKTFLSICIAKELLDRGTSVIYFSSSDLFRQLSDYSFDYNSKSELENLCDYLYNCELLIIDDLGTELTNSFVIAQLFTILNERDLRHRSTIISTNLSPQEIHGRYQDRVFSRIMSHFQLLKLTGSDIRLQKAKR</sequence>
<feature type="domain" description="AAA+ ATPase" evidence="1">
    <location>
        <begin position="173"/>
        <end position="305"/>
    </location>
</feature>
<dbReference type="GO" id="GO:0004386">
    <property type="term" value="F:helicase activity"/>
    <property type="evidence" value="ECO:0007669"/>
    <property type="project" value="UniProtKB-KW"/>
</dbReference>
<dbReference type="AlphaFoldDB" id="A0A1H9QCC7"/>
<dbReference type="SMART" id="SM00382">
    <property type="entry name" value="AAA"/>
    <property type="match status" value="1"/>
</dbReference>
<dbReference type="SUPFAM" id="SSF52540">
    <property type="entry name" value="P-loop containing nucleoside triphosphate hydrolases"/>
    <property type="match status" value="1"/>
</dbReference>
<dbReference type="InterPro" id="IPR003593">
    <property type="entry name" value="AAA+_ATPase"/>
</dbReference>
<name>A0A1H9QCC7_BUTFI</name>
<dbReference type="RefSeq" id="WP_027206153.1">
    <property type="nucleotide sequence ID" value="NZ_FOGJ01000007.1"/>
</dbReference>
<dbReference type="Proteomes" id="UP000182584">
    <property type="component" value="Unassembled WGS sequence"/>
</dbReference>
<accession>A0A1H9QCC7</accession>
<dbReference type="GO" id="GO:0005524">
    <property type="term" value="F:ATP binding"/>
    <property type="evidence" value="ECO:0007669"/>
    <property type="project" value="InterPro"/>
</dbReference>
<evidence type="ECO:0000313" key="2">
    <source>
        <dbReference type="EMBL" id="SER58124.1"/>
    </source>
</evidence>
<keyword evidence="2" id="KW-0547">Nucleotide-binding</keyword>
<dbReference type="NCBIfam" id="NF005304">
    <property type="entry name" value="PRK06835.1"/>
    <property type="match status" value="1"/>
</dbReference>
<dbReference type="Pfam" id="PF01695">
    <property type="entry name" value="IstB_IS21"/>
    <property type="match status" value="1"/>
</dbReference>
<dbReference type="InterPro" id="IPR027417">
    <property type="entry name" value="P-loop_NTPase"/>
</dbReference>
<dbReference type="CDD" id="cd00009">
    <property type="entry name" value="AAA"/>
    <property type="match status" value="1"/>
</dbReference>